<evidence type="ECO:0000313" key="7">
    <source>
        <dbReference type="EMBL" id="RIY34517.1"/>
    </source>
</evidence>
<gene>
    <name evidence="7" type="ORF">CKF54_00535</name>
</gene>
<feature type="domain" description="Core-binding (CB)" evidence="6">
    <location>
        <begin position="98"/>
        <end position="179"/>
    </location>
</feature>
<keyword evidence="3 5" id="KW-0238">DNA-binding</keyword>
<evidence type="ECO:0000256" key="3">
    <source>
        <dbReference type="ARBA" id="ARBA00023125"/>
    </source>
</evidence>
<dbReference type="GO" id="GO:0006310">
    <property type="term" value="P:DNA recombination"/>
    <property type="evidence" value="ECO:0007669"/>
    <property type="project" value="UniProtKB-KW"/>
</dbReference>
<proteinExistence type="inferred from homology"/>
<evidence type="ECO:0000256" key="4">
    <source>
        <dbReference type="ARBA" id="ARBA00023172"/>
    </source>
</evidence>
<keyword evidence="8" id="KW-1185">Reference proteome</keyword>
<evidence type="ECO:0000259" key="6">
    <source>
        <dbReference type="PROSITE" id="PS51900"/>
    </source>
</evidence>
<reference evidence="7 8" key="1">
    <citation type="submission" date="2017-08" db="EMBL/GenBank/DDBJ databases">
        <title>Reclassification of Bisgaard taxon 37 and 44.</title>
        <authorList>
            <person name="Christensen H."/>
        </authorList>
    </citation>
    <scope>NUCLEOTIDE SEQUENCE [LARGE SCALE GENOMIC DNA]</scope>
    <source>
        <strain evidence="7 8">B96_3</strain>
    </source>
</reference>
<protein>
    <recommendedName>
        <fullName evidence="6">Core-binding (CB) domain-containing protein</fullName>
    </recommendedName>
</protein>
<comment type="similarity">
    <text evidence="1">Belongs to the 'phage' integrase family.</text>
</comment>
<dbReference type="Gene3D" id="3.30.160.390">
    <property type="entry name" value="Integrase, DNA-binding domain"/>
    <property type="match status" value="1"/>
</dbReference>
<dbReference type="PROSITE" id="PS51900">
    <property type="entry name" value="CB"/>
    <property type="match status" value="1"/>
</dbReference>
<dbReference type="PANTHER" id="PTHR30629">
    <property type="entry name" value="PROPHAGE INTEGRASE"/>
    <property type="match status" value="1"/>
</dbReference>
<dbReference type="InterPro" id="IPR010998">
    <property type="entry name" value="Integrase_recombinase_N"/>
</dbReference>
<dbReference type="AlphaFoldDB" id="A0A3A1YEN1"/>
<evidence type="ECO:0000313" key="8">
    <source>
        <dbReference type="Proteomes" id="UP000265691"/>
    </source>
</evidence>
<dbReference type="Gene3D" id="1.10.150.130">
    <property type="match status" value="1"/>
</dbReference>
<dbReference type="GO" id="GO:0003677">
    <property type="term" value="F:DNA binding"/>
    <property type="evidence" value="ECO:0007669"/>
    <property type="project" value="UniProtKB-UniRule"/>
</dbReference>
<accession>A0A3A1YEN1</accession>
<dbReference type="InterPro" id="IPR044068">
    <property type="entry name" value="CB"/>
</dbReference>
<name>A0A3A1YEN1_9GAMM</name>
<dbReference type="Pfam" id="PF13356">
    <property type="entry name" value="Arm-DNA-bind_3"/>
    <property type="match status" value="1"/>
</dbReference>
<dbReference type="InterPro" id="IPR011010">
    <property type="entry name" value="DNA_brk_join_enz"/>
</dbReference>
<dbReference type="InterPro" id="IPR013762">
    <property type="entry name" value="Integrase-like_cat_sf"/>
</dbReference>
<comment type="caution">
    <text evidence="7">The sequence shown here is derived from an EMBL/GenBank/DDBJ whole genome shotgun (WGS) entry which is preliminary data.</text>
</comment>
<dbReference type="GO" id="GO:0015074">
    <property type="term" value="P:DNA integration"/>
    <property type="evidence" value="ECO:0007669"/>
    <property type="project" value="UniProtKB-KW"/>
</dbReference>
<dbReference type="Proteomes" id="UP000265691">
    <property type="component" value="Unassembled WGS sequence"/>
</dbReference>
<dbReference type="InterPro" id="IPR050808">
    <property type="entry name" value="Phage_Integrase"/>
</dbReference>
<dbReference type="OrthoDB" id="9795573at2"/>
<evidence type="ECO:0000256" key="2">
    <source>
        <dbReference type="ARBA" id="ARBA00022908"/>
    </source>
</evidence>
<keyword evidence="4" id="KW-0233">DNA recombination</keyword>
<dbReference type="PANTHER" id="PTHR30629:SF2">
    <property type="entry name" value="PROPHAGE INTEGRASE INTS-RELATED"/>
    <property type="match status" value="1"/>
</dbReference>
<keyword evidence="2" id="KW-0229">DNA integration</keyword>
<dbReference type="SUPFAM" id="SSF56349">
    <property type="entry name" value="DNA breaking-rejoining enzymes"/>
    <property type="match status" value="1"/>
</dbReference>
<evidence type="ECO:0000256" key="1">
    <source>
        <dbReference type="ARBA" id="ARBA00008857"/>
    </source>
</evidence>
<sequence>MYGKLNKTKINSGIAKAFSQKKAVTLSDGQGLHLVLSPVIKGKGVWYQSIRIDGKQKKLRVGEFFLGASDSMDIEEARAKAYEMKKDIEDKKEVFYGVTVKELASLYLKYKGNALSKSTRVNYDGALKTLTKVGIADLKAENLTPNNLRNSLQVLKDNKQVATVKNAYLFLSAIVKFGMGEQYIKPVALPTIRNLFPDLESLGTRKMLPFEQVGNFIESLVQKASSKRSDKDIETIRAITLIICTAGRLNEILGLEEPELDGNWWRIPANRMKARRPHLVYIPDELLPIFRYFKYSYVVLQSKISRYCRKFEAQAHGFRSLFMTKMYQLHPEMKDAISACIAHGKEHTNQSDKFYNQYNFEDERKFLFNKWFETLKENSNILELIEILKGNYGTNT</sequence>
<dbReference type="InterPro" id="IPR038488">
    <property type="entry name" value="Integrase_DNA-bd_sf"/>
</dbReference>
<organism evidence="7 8">
    <name type="scientific">Psittacicella hinzii</name>
    <dbReference type="NCBI Taxonomy" id="2028575"/>
    <lineage>
        <taxon>Bacteria</taxon>
        <taxon>Pseudomonadati</taxon>
        <taxon>Pseudomonadota</taxon>
        <taxon>Gammaproteobacteria</taxon>
        <taxon>Pasteurellales</taxon>
        <taxon>Psittacicellaceae</taxon>
        <taxon>Psittacicella</taxon>
    </lineage>
</organism>
<dbReference type="EMBL" id="NRHC01000002">
    <property type="protein sequence ID" value="RIY34517.1"/>
    <property type="molecule type" value="Genomic_DNA"/>
</dbReference>
<dbReference type="RefSeq" id="WP_119524293.1">
    <property type="nucleotide sequence ID" value="NZ_NRHC01000002.1"/>
</dbReference>
<dbReference type="Gene3D" id="1.10.443.10">
    <property type="entry name" value="Intergrase catalytic core"/>
    <property type="match status" value="1"/>
</dbReference>
<dbReference type="InterPro" id="IPR025166">
    <property type="entry name" value="Integrase_DNA_bind_dom"/>
</dbReference>
<evidence type="ECO:0000256" key="5">
    <source>
        <dbReference type="PROSITE-ProRule" id="PRU01248"/>
    </source>
</evidence>